<feature type="chain" id="PRO_5040895615" description="Lipoprotein" evidence="2">
    <location>
        <begin position="20"/>
        <end position="41"/>
    </location>
</feature>
<evidence type="ECO:0000256" key="1">
    <source>
        <dbReference type="SAM" id="MobiDB-lite"/>
    </source>
</evidence>
<reference evidence="3" key="1">
    <citation type="submission" date="2021-11" db="EMBL/GenBank/DDBJ databases">
        <authorList>
            <person name="Bulgarelli D."/>
        </authorList>
    </citation>
    <scope>NUCLEOTIDE SEQUENCE</scope>
    <source>
        <strain evidence="3">Bi133</strain>
    </source>
</reference>
<dbReference type="Proteomes" id="UP000789326">
    <property type="component" value="Unassembled WGS sequence"/>
</dbReference>
<dbReference type="AlphaFoldDB" id="A0A9W4L2A5"/>
<feature type="compositionally biased region" description="Polar residues" evidence="1">
    <location>
        <begin position="22"/>
        <end position="35"/>
    </location>
</feature>
<sequence length="41" mass="4368">MNKKLTILYSIMLILILSACGQTSSNGSNSAQKNKPGSEEP</sequence>
<organism evidence="3 4">
    <name type="scientific">Peribacillus simplex</name>
    <dbReference type="NCBI Taxonomy" id="1478"/>
    <lineage>
        <taxon>Bacteria</taxon>
        <taxon>Bacillati</taxon>
        <taxon>Bacillota</taxon>
        <taxon>Bacilli</taxon>
        <taxon>Bacillales</taxon>
        <taxon>Bacillaceae</taxon>
        <taxon>Peribacillus</taxon>
    </lineage>
</organism>
<feature type="region of interest" description="Disordered" evidence="1">
    <location>
        <begin position="22"/>
        <end position="41"/>
    </location>
</feature>
<dbReference type="PROSITE" id="PS51257">
    <property type="entry name" value="PROKAR_LIPOPROTEIN"/>
    <property type="match status" value="1"/>
</dbReference>
<comment type="caution">
    <text evidence="3">The sequence shown here is derived from an EMBL/GenBank/DDBJ whole genome shotgun (WGS) entry which is preliminary data.</text>
</comment>
<name>A0A9W4L2A5_9BACI</name>
<protein>
    <recommendedName>
        <fullName evidence="5">Lipoprotein</fullName>
    </recommendedName>
</protein>
<evidence type="ECO:0000313" key="3">
    <source>
        <dbReference type="EMBL" id="CAH0247810.1"/>
    </source>
</evidence>
<keyword evidence="2" id="KW-0732">Signal</keyword>
<gene>
    <name evidence="3" type="ORF">SRABI133_03048</name>
</gene>
<evidence type="ECO:0008006" key="5">
    <source>
        <dbReference type="Google" id="ProtNLM"/>
    </source>
</evidence>
<evidence type="ECO:0000313" key="4">
    <source>
        <dbReference type="Proteomes" id="UP000789326"/>
    </source>
</evidence>
<accession>A0A9W4L2A5</accession>
<feature type="signal peptide" evidence="2">
    <location>
        <begin position="1"/>
        <end position="19"/>
    </location>
</feature>
<dbReference type="EMBL" id="CAKKMG010000044">
    <property type="protein sequence ID" value="CAH0247810.1"/>
    <property type="molecule type" value="Genomic_DNA"/>
</dbReference>
<evidence type="ECO:0000256" key="2">
    <source>
        <dbReference type="SAM" id="SignalP"/>
    </source>
</evidence>
<proteinExistence type="predicted"/>